<dbReference type="EMBL" id="VIGH01000001">
    <property type="protein sequence ID" value="TQF75105.1"/>
    <property type="molecule type" value="Genomic_DNA"/>
</dbReference>
<proteinExistence type="predicted"/>
<dbReference type="Proteomes" id="UP000316256">
    <property type="component" value="Unassembled WGS sequence"/>
</dbReference>
<gene>
    <name evidence="3" type="primary">zapE</name>
    <name evidence="3" type="ORF">FK531_03395</name>
</gene>
<dbReference type="GO" id="GO:0051301">
    <property type="term" value="P:cell division"/>
    <property type="evidence" value="ECO:0007669"/>
    <property type="project" value="UniProtKB-KW"/>
</dbReference>
<evidence type="ECO:0000256" key="1">
    <source>
        <dbReference type="ARBA" id="ARBA00022741"/>
    </source>
</evidence>
<dbReference type="GO" id="GO:0005737">
    <property type="term" value="C:cytoplasm"/>
    <property type="evidence" value="ECO:0007669"/>
    <property type="project" value="TreeGrafter"/>
</dbReference>
<dbReference type="PANTHER" id="PTHR12169:SF6">
    <property type="entry name" value="AFG1-LIKE ATPASE"/>
    <property type="match status" value="1"/>
</dbReference>
<dbReference type="OrthoDB" id="9774491at2"/>
<dbReference type="NCBIfam" id="NF040713">
    <property type="entry name" value="ZapE"/>
    <property type="match status" value="1"/>
</dbReference>
<sequence>MRLARRSITVDTFERAAGADGFRLDLGQRAVAEQLSRVELRPGRGVYLWGPVGRGKTWLIDAYRAALKGRRTSRVHFHDFFRRLHSLVPEHGIDAAMDLLLDGCQVLFFDEFHVHDVGDGALLSRLLRALDERGTALVVTSNYPPDGLMPNPLFHDNFLPTIAVLRERLEVIELVGDRDYRSGRGPTTSGFASGRRLAALSGWPVDGERAVLSPFGRPIVARAVRGDLVWFDFVELCERPTSVRDYLRLAADHGHWVVSGVPPILEATPDGVQRFCTLVDVLHDRDVPLTVVGADWCEGDALPVERVHDLARTRSRLSMLAN</sequence>
<keyword evidence="1" id="KW-0547">Nucleotide-binding</keyword>
<keyword evidence="4" id="KW-1185">Reference proteome</keyword>
<comment type="caution">
    <text evidence="3">The sequence shown here is derived from an EMBL/GenBank/DDBJ whole genome shotgun (WGS) entry which is preliminary data.</text>
</comment>
<dbReference type="GO" id="GO:0016887">
    <property type="term" value="F:ATP hydrolysis activity"/>
    <property type="evidence" value="ECO:0007669"/>
    <property type="project" value="InterPro"/>
</dbReference>
<accession>A0A541BS43</accession>
<evidence type="ECO:0000256" key="2">
    <source>
        <dbReference type="ARBA" id="ARBA00022840"/>
    </source>
</evidence>
<dbReference type="Pfam" id="PF03969">
    <property type="entry name" value="AFG1_ATPase"/>
    <property type="match status" value="1"/>
</dbReference>
<dbReference type="AlphaFoldDB" id="A0A541BS43"/>
<dbReference type="SUPFAM" id="SSF52540">
    <property type="entry name" value="P-loop containing nucleoside triphosphate hydrolases"/>
    <property type="match status" value="1"/>
</dbReference>
<dbReference type="InterPro" id="IPR027417">
    <property type="entry name" value="P-loop_NTPase"/>
</dbReference>
<organism evidence="3 4">
    <name type="scientific">Rhodococcus spelaei</name>
    <dbReference type="NCBI Taxonomy" id="2546320"/>
    <lineage>
        <taxon>Bacteria</taxon>
        <taxon>Bacillati</taxon>
        <taxon>Actinomycetota</taxon>
        <taxon>Actinomycetes</taxon>
        <taxon>Mycobacteriales</taxon>
        <taxon>Nocardiaceae</taxon>
        <taxon>Rhodococcus</taxon>
    </lineage>
</organism>
<protein>
    <submittedName>
        <fullName evidence="3">Cell division protein ZapE</fullName>
    </submittedName>
</protein>
<name>A0A541BS43_9NOCA</name>
<evidence type="ECO:0000313" key="4">
    <source>
        <dbReference type="Proteomes" id="UP000316256"/>
    </source>
</evidence>
<dbReference type="PANTHER" id="PTHR12169">
    <property type="entry name" value="ATPASE N2B"/>
    <property type="match status" value="1"/>
</dbReference>
<dbReference type="Gene3D" id="3.40.50.300">
    <property type="entry name" value="P-loop containing nucleotide triphosphate hydrolases"/>
    <property type="match status" value="1"/>
</dbReference>
<evidence type="ECO:0000313" key="3">
    <source>
        <dbReference type="EMBL" id="TQF75105.1"/>
    </source>
</evidence>
<dbReference type="GO" id="GO:0005524">
    <property type="term" value="F:ATP binding"/>
    <property type="evidence" value="ECO:0007669"/>
    <property type="project" value="UniProtKB-KW"/>
</dbReference>
<keyword evidence="3" id="KW-0131">Cell cycle</keyword>
<dbReference type="GO" id="GO:0032153">
    <property type="term" value="C:cell division site"/>
    <property type="evidence" value="ECO:0007669"/>
    <property type="project" value="TreeGrafter"/>
</dbReference>
<keyword evidence="2" id="KW-0067">ATP-binding</keyword>
<reference evidence="3 4" key="1">
    <citation type="submission" date="2019-06" db="EMBL/GenBank/DDBJ databases">
        <title>Rhodococcus spaelei sp. nov., isolated from a cave.</title>
        <authorList>
            <person name="Lee S.D."/>
        </authorList>
    </citation>
    <scope>NUCLEOTIDE SEQUENCE [LARGE SCALE GENOMIC DNA]</scope>
    <source>
        <strain evidence="3 4">C9-5</strain>
    </source>
</reference>
<dbReference type="InterPro" id="IPR005654">
    <property type="entry name" value="ATPase_AFG1-like"/>
</dbReference>
<dbReference type="RefSeq" id="WP_142095189.1">
    <property type="nucleotide sequence ID" value="NZ_VIGH01000001.1"/>
</dbReference>
<keyword evidence="3" id="KW-0132">Cell division</keyword>